<dbReference type="PANTHER" id="PTHR11092:SF0">
    <property type="entry name" value="EPIMERASE FAMILY PROTEIN SDR39U1"/>
    <property type="match status" value="1"/>
</dbReference>
<dbReference type="SUPFAM" id="SSF51735">
    <property type="entry name" value="NAD(P)-binding Rossmann-fold domains"/>
    <property type="match status" value="1"/>
</dbReference>
<keyword evidence="6" id="KW-1185">Reference proteome</keyword>
<sequence length="314" mass="33521">MRVLIGGASGMIGTELQRQLRADGHEVLTLVRRKPAHENEFAWAPDSRVLDFRILDTVDAVVNLSGASIARIPWTRGYRREILESRVQATRALAEAMSMASTPPAVFLSGSAVGVYGDRPGERLTEASPAGEGFLAEVVQAWEEAASLAPEATRTVFLRTGLVVGPGGAMTPLRLLTALGAAARIGTGGQHWPWISLHDEAAAIRHLLTSRLSGAVNLAGPTPSTSDRMTRALASAMRRWHLFALPERLIGLAMGDAGRELLLASQKVVPAKLLDDGFVFRDQTVEDAIAALTTKGSRDEEPRPEGSAAPDARA</sequence>
<evidence type="ECO:0000256" key="1">
    <source>
        <dbReference type="ARBA" id="ARBA00009353"/>
    </source>
</evidence>
<feature type="domain" description="DUF1731" evidence="4">
    <location>
        <begin position="246"/>
        <end position="292"/>
    </location>
</feature>
<dbReference type="EMBL" id="VIKT02000026">
    <property type="protein sequence ID" value="NHF63928.1"/>
    <property type="molecule type" value="Genomic_DNA"/>
</dbReference>
<protein>
    <submittedName>
        <fullName evidence="5">TIGR01777 family protein</fullName>
    </submittedName>
</protein>
<dbReference type="RefSeq" id="WP_152584136.1">
    <property type="nucleotide sequence ID" value="NZ_VIKT02000026.1"/>
</dbReference>
<comment type="similarity">
    <text evidence="1">Belongs to the NAD(P)-dependent epimerase/dehydratase family. SDR39U1 subfamily.</text>
</comment>
<organism evidence="5 6">
    <name type="scientific">Microcella pacifica</name>
    <dbReference type="NCBI Taxonomy" id="2591847"/>
    <lineage>
        <taxon>Bacteria</taxon>
        <taxon>Bacillati</taxon>
        <taxon>Actinomycetota</taxon>
        <taxon>Actinomycetes</taxon>
        <taxon>Micrococcales</taxon>
        <taxon>Microbacteriaceae</taxon>
        <taxon>Microcella</taxon>
    </lineage>
</organism>
<dbReference type="Pfam" id="PF01370">
    <property type="entry name" value="Epimerase"/>
    <property type="match status" value="1"/>
</dbReference>
<reference evidence="5 6" key="1">
    <citation type="submission" date="2020-03" db="EMBL/GenBank/DDBJ databases">
        <title>Chryseoglobus sp. isolated from a deep-sea seamount.</title>
        <authorList>
            <person name="Zhang D.-C."/>
        </authorList>
    </citation>
    <scope>NUCLEOTIDE SEQUENCE [LARGE SCALE GENOMIC DNA]</scope>
    <source>
        <strain evidence="5 6">KN1116</strain>
    </source>
</reference>
<gene>
    <name evidence="5" type="ORF">FK219_011910</name>
</gene>
<proteinExistence type="inferred from homology"/>
<dbReference type="InterPro" id="IPR010099">
    <property type="entry name" value="SDR39U1"/>
</dbReference>
<accession>A0A9E5JX20</accession>
<evidence type="ECO:0000313" key="5">
    <source>
        <dbReference type="EMBL" id="NHF63928.1"/>
    </source>
</evidence>
<evidence type="ECO:0000313" key="6">
    <source>
        <dbReference type="Proteomes" id="UP000818266"/>
    </source>
</evidence>
<dbReference type="OrthoDB" id="9801773at2"/>
<evidence type="ECO:0000259" key="3">
    <source>
        <dbReference type="Pfam" id="PF01370"/>
    </source>
</evidence>
<dbReference type="Proteomes" id="UP000818266">
    <property type="component" value="Unassembled WGS sequence"/>
</dbReference>
<dbReference type="AlphaFoldDB" id="A0A9E5JX20"/>
<dbReference type="InterPro" id="IPR036291">
    <property type="entry name" value="NAD(P)-bd_dom_sf"/>
</dbReference>
<dbReference type="Gene3D" id="3.40.50.720">
    <property type="entry name" value="NAD(P)-binding Rossmann-like Domain"/>
    <property type="match status" value="1"/>
</dbReference>
<evidence type="ECO:0000256" key="2">
    <source>
        <dbReference type="SAM" id="MobiDB-lite"/>
    </source>
</evidence>
<feature type="domain" description="NAD-dependent epimerase/dehydratase" evidence="3">
    <location>
        <begin position="3"/>
        <end position="211"/>
    </location>
</feature>
<comment type="caution">
    <text evidence="5">The sequence shown here is derived from an EMBL/GenBank/DDBJ whole genome shotgun (WGS) entry which is preliminary data.</text>
</comment>
<name>A0A9E5JX20_9MICO</name>
<dbReference type="NCBIfam" id="TIGR01777">
    <property type="entry name" value="yfcH"/>
    <property type="match status" value="1"/>
</dbReference>
<dbReference type="Pfam" id="PF08338">
    <property type="entry name" value="DUF1731"/>
    <property type="match status" value="1"/>
</dbReference>
<feature type="region of interest" description="Disordered" evidence="2">
    <location>
        <begin position="292"/>
        <end position="314"/>
    </location>
</feature>
<dbReference type="InterPro" id="IPR013549">
    <property type="entry name" value="DUF1731"/>
</dbReference>
<evidence type="ECO:0000259" key="4">
    <source>
        <dbReference type="Pfam" id="PF08338"/>
    </source>
</evidence>
<dbReference type="PANTHER" id="PTHR11092">
    <property type="entry name" value="SUGAR NUCLEOTIDE EPIMERASE RELATED"/>
    <property type="match status" value="1"/>
</dbReference>
<dbReference type="InterPro" id="IPR001509">
    <property type="entry name" value="Epimerase_deHydtase"/>
</dbReference>